<organism evidence="4 5">
    <name type="scientific">Clostridium fungisolvens</name>
    <dbReference type="NCBI Taxonomy" id="1604897"/>
    <lineage>
        <taxon>Bacteria</taxon>
        <taxon>Bacillati</taxon>
        <taxon>Bacillota</taxon>
        <taxon>Clostridia</taxon>
        <taxon>Eubacteriales</taxon>
        <taxon>Clostridiaceae</taxon>
        <taxon>Clostridium</taxon>
    </lineage>
</organism>
<evidence type="ECO:0000256" key="1">
    <source>
        <dbReference type="ARBA" id="ARBA00022679"/>
    </source>
</evidence>
<dbReference type="GO" id="GO:0005737">
    <property type="term" value="C:cytoplasm"/>
    <property type="evidence" value="ECO:0007669"/>
    <property type="project" value="TreeGrafter"/>
</dbReference>
<gene>
    <name evidence="4" type="ORF">bsdtw1_02190</name>
</gene>
<dbReference type="PROSITE" id="PS51186">
    <property type="entry name" value="GNAT"/>
    <property type="match status" value="1"/>
</dbReference>
<proteinExistence type="predicted"/>
<dbReference type="PANTHER" id="PTHR43626:SF4">
    <property type="entry name" value="GCN5-RELATED N-ACETYLTRANSFERASE 2, CHLOROPLASTIC"/>
    <property type="match status" value="1"/>
</dbReference>
<evidence type="ECO:0000259" key="3">
    <source>
        <dbReference type="PROSITE" id="PS51186"/>
    </source>
</evidence>
<dbReference type="SUPFAM" id="SSF55729">
    <property type="entry name" value="Acyl-CoA N-acyltransferases (Nat)"/>
    <property type="match status" value="1"/>
</dbReference>
<dbReference type="Proteomes" id="UP000580568">
    <property type="component" value="Unassembled WGS sequence"/>
</dbReference>
<accession>A0A6V8SFV1</accession>
<dbReference type="InterPro" id="IPR000182">
    <property type="entry name" value="GNAT_dom"/>
</dbReference>
<evidence type="ECO:0000256" key="2">
    <source>
        <dbReference type="ARBA" id="ARBA00023315"/>
    </source>
</evidence>
<reference evidence="4 5" key="1">
    <citation type="submission" date="2020-07" db="EMBL/GenBank/DDBJ databases">
        <title>A new beta-1,3-glucan-decomposing anaerobic bacterium isolated from anoxic soil subjected to biological soil disinfestation.</title>
        <authorList>
            <person name="Ueki A."/>
            <person name="Tonouchi A."/>
        </authorList>
    </citation>
    <scope>NUCLEOTIDE SEQUENCE [LARGE SCALE GENOMIC DNA]</scope>
    <source>
        <strain evidence="4 5">TW1</strain>
    </source>
</reference>
<keyword evidence="2" id="KW-0012">Acyltransferase</keyword>
<feature type="domain" description="N-acetyltransferase" evidence="3">
    <location>
        <begin position="2"/>
        <end position="138"/>
    </location>
</feature>
<dbReference type="Pfam" id="PF13508">
    <property type="entry name" value="Acetyltransf_7"/>
    <property type="match status" value="1"/>
</dbReference>
<dbReference type="GO" id="GO:0008080">
    <property type="term" value="F:N-acetyltransferase activity"/>
    <property type="evidence" value="ECO:0007669"/>
    <property type="project" value="InterPro"/>
</dbReference>
<dbReference type="EMBL" id="BLZR01000001">
    <property type="protein sequence ID" value="GFP76094.1"/>
    <property type="molecule type" value="Genomic_DNA"/>
</dbReference>
<protein>
    <recommendedName>
        <fullName evidence="3">N-acetyltransferase domain-containing protein</fullName>
    </recommendedName>
</protein>
<dbReference type="InterPro" id="IPR016181">
    <property type="entry name" value="Acyl_CoA_acyltransferase"/>
</dbReference>
<dbReference type="Gene3D" id="3.40.630.30">
    <property type="match status" value="1"/>
</dbReference>
<dbReference type="PANTHER" id="PTHR43626">
    <property type="entry name" value="ACYL-COA N-ACYLTRANSFERASE"/>
    <property type="match status" value="1"/>
</dbReference>
<name>A0A6V8SFV1_9CLOT</name>
<dbReference type="CDD" id="cd04301">
    <property type="entry name" value="NAT_SF"/>
    <property type="match status" value="1"/>
</dbReference>
<evidence type="ECO:0000313" key="4">
    <source>
        <dbReference type="EMBL" id="GFP76094.1"/>
    </source>
</evidence>
<sequence>MIEIKRGILTSEVFIDLVEAVGWGHPSVEQVDLALKNSLYNVCVMEEGKIIAMGRLFGDSSMSYFIKDLVVSPSYQGRGIGKLIVEDIISFIKDKTPKGWKVCIELMSAVEKEGFYEKSGFEKRPNSNCGSGMSLFIYNE</sequence>
<evidence type="ECO:0000313" key="5">
    <source>
        <dbReference type="Proteomes" id="UP000580568"/>
    </source>
</evidence>
<keyword evidence="5" id="KW-1185">Reference proteome</keyword>
<dbReference type="RefSeq" id="WP_183277547.1">
    <property type="nucleotide sequence ID" value="NZ_BLZR01000001.1"/>
</dbReference>
<dbReference type="InterPro" id="IPR045039">
    <property type="entry name" value="NSI-like"/>
</dbReference>
<keyword evidence="1" id="KW-0808">Transferase</keyword>
<dbReference type="AlphaFoldDB" id="A0A6V8SFV1"/>
<comment type="caution">
    <text evidence="4">The sequence shown here is derived from an EMBL/GenBank/DDBJ whole genome shotgun (WGS) entry which is preliminary data.</text>
</comment>